<proteinExistence type="predicted"/>
<evidence type="ECO:0000313" key="1">
    <source>
        <dbReference type="EMBL" id="SIR93036.1"/>
    </source>
</evidence>
<evidence type="ECO:0000313" key="2">
    <source>
        <dbReference type="Proteomes" id="UP000186914"/>
    </source>
</evidence>
<keyword evidence="2" id="KW-1185">Reference proteome</keyword>
<dbReference type="Proteomes" id="UP000186914">
    <property type="component" value="Unassembled WGS sequence"/>
</dbReference>
<reference evidence="2" key="1">
    <citation type="submission" date="2017-01" db="EMBL/GenBank/DDBJ databases">
        <authorList>
            <person name="Varghese N."/>
            <person name="Submissions S."/>
        </authorList>
    </citation>
    <scope>NUCLEOTIDE SEQUENCE [LARGE SCALE GENOMIC DNA]</scope>
    <source>
        <strain evidence="2">CGMCC 1.7737</strain>
    </source>
</reference>
<dbReference type="EMBL" id="FTNO01000007">
    <property type="protein sequence ID" value="SIR93036.1"/>
    <property type="molecule type" value="Genomic_DNA"/>
</dbReference>
<name>A0A1N7EY78_9EURY</name>
<dbReference type="AlphaFoldDB" id="A0A1N7EY78"/>
<protein>
    <submittedName>
        <fullName evidence="1">Uncharacterized protein</fullName>
    </submittedName>
</protein>
<gene>
    <name evidence="1" type="ORF">SAMN05421858_4627</name>
</gene>
<organism evidence="1 2">
    <name type="scientific">Haladaptatus litoreus</name>
    <dbReference type="NCBI Taxonomy" id="553468"/>
    <lineage>
        <taxon>Archaea</taxon>
        <taxon>Methanobacteriati</taxon>
        <taxon>Methanobacteriota</taxon>
        <taxon>Stenosarchaea group</taxon>
        <taxon>Halobacteria</taxon>
        <taxon>Halobacteriales</taxon>
        <taxon>Haladaptataceae</taxon>
        <taxon>Haladaptatus</taxon>
    </lineage>
</organism>
<sequence length="60" mass="7002">MLQWLFRAKTAEELIGHDNHTDYLHLLYPLYPNIYCKHIAIVQTATDNDQPTAFPVEEDS</sequence>
<accession>A0A1N7EY78</accession>